<sequence length="167" mass="18531">MFSEVPVPQAPEGISTLDHFLETRNEENSGLESVHKLSESRKLWRALHNTRTATISRCVWSESRSRENFLPVLGVDAAQKRVGRPKMSWPGASGRGIPEGTCARPDRSLLSWQLSGTPGGGQGSLITYSLFLKTPVHGNGQYITIPRKKKIFSPRNLKLTLFNSDIC</sequence>
<gene>
    <name evidence="2" type="ORF">Celaphus_00015582</name>
</gene>
<keyword evidence="3" id="KW-1185">Reference proteome</keyword>
<dbReference type="Pfam" id="PF15045">
    <property type="entry name" value="Clathrin_bdg"/>
    <property type="match status" value="1"/>
</dbReference>
<dbReference type="GO" id="GO:0030121">
    <property type="term" value="C:AP-1 adaptor complex"/>
    <property type="evidence" value="ECO:0007669"/>
    <property type="project" value="TreeGrafter"/>
</dbReference>
<dbReference type="Proteomes" id="UP000242450">
    <property type="component" value="Chromosome 13"/>
</dbReference>
<dbReference type="PANTHER" id="PTHR16156">
    <property type="entry name" value="AFTIPHILIN A-RELATED"/>
    <property type="match status" value="1"/>
</dbReference>
<protein>
    <recommendedName>
        <fullName evidence="1">Aftiphilin clathrin-binding box domain-containing protein</fullName>
    </recommendedName>
</protein>
<dbReference type="PANTHER" id="PTHR16156:SF7">
    <property type="entry name" value="CLATHRIN BINDING BOX OF AFTIPHILIN CONTAINING 1"/>
    <property type="match status" value="1"/>
</dbReference>
<reference evidence="2 3" key="1">
    <citation type="journal article" date="2018" name="Mol. Genet. Genomics">
        <title>The red deer Cervus elaphus genome CerEla1.0: sequencing, annotating, genes, and chromosomes.</title>
        <authorList>
            <person name="Bana N.A."/>
            <person name="Nyiri A."/>
            <person name="Nagy J."/>
            <person name="Frank K."/>
            <person name="Nagy T."/>
            <person name="Steger V."/>
            <person name="Schiller M."/>
            <person name="Lakatos P."/>
            <person name="Sugar L."/>
            <person name="Horn P."/>
            <person name="Barta E."/>
            <person name="Orosz L."/>
        </authorList>
    </citation>
    <scope>NUCLEOTIDE SEQUENCE [LARGE SCALE GENOMIC DNA]</scope>
    <source>
        <strain evidence="2">Hungarian</strain>
    </source>
</reference>
<proteinExistence type="predicted"/>
<accession>A0A212CSA1</accession>
<dbReference type="OrthoDB" id="9894316at2759"/>
<dbReference type="AlphaFoldDB" id="A0A212CSA1"/>
<evidence type="ECO:0000259" key="1">
    <source>
        <dbReference type="Pfam" id="PF15045"/>
    </source>
</evidence>
<dbReference type="InterPro" id="IPR029205">
    <property type="entry name" value="Clathrin-bd"/>
</dbReference>
<feature type="domain" description="Aftiphilin clathrin-binding box" evidence="1">
    <location>
        <begin position="40"/>
        <end position="85"/>
    </location>
</feature>
<dbReference type="GO" id="GO:0030276">
    <property type="term" value="F:clathrin binding"/>
    <property type="evidence" value="ECO:0007669"/>
    <property type="project" value="InterPro"/>
</dbReference>
<organism evidence="2 3">
    <name type="scientific">Cervus elaphus hippelaphus</name>
    <name type="common">European red deer</name>
    <dbReference type="NCBI Taxonomy" id="46360"/>
    <lineage>
        <taxon>Eukaryota</taxon>
        <taxon>Metazoa</taxon>
        <taxon>Chordata</taxon>
        <taxon>Craniata</taxon>
        <taxon>Vertebrata</taxon>
        <taxon>Euteleostomi</taxon>
        <taxon>Mammalia</taxon>
        <taxon>Eutheria</taxon>
        <taxon>Laurasiatheria</taxon>
        <taxon>Artiodactyla</taxon>
        <taxon>Ruminantia</taxon>
        <taxon>Pecora</taxon>
        <taxon>Cervidae</taxon>
        <taxon>Cervinae</taxon>
        <taxon>Cervus</taxon>
    </lineage>
</organism>
<name>A0A212CSA1_CEREH</name>
<dbReference type="InterPro" id="IPR046359">
    <property type="entry name" value="Aftin-like"/>
</dbReference>
<comment type="caution">
    <text evidence="2">The sequence shown here is derived from an EMBL/GenBank/DDBJ whole genome shotgun (WGS) entry which is preliminary data.</text>
</comment>
<dbReference type="GO" id="GO:0032588">
    <property type="term" value="C:trans-Golgi network membrane"/>
    <property type="evidence" value="ECO:0007669"/>
    <property type="project" value="InterPro"/>
</dbReference>
<evidence type="ECO:0000313" key="3">
    <source>
        <dbReference type="Proteomes" id="UP000242450"/>
    </source>
</evidence>
<dbReference type="EMBL" id="MKHE01000013">
    <property type="protein sequence ID" value="OWK08887.1"/>
    <property type="molecule type" value="Genomic_DNA"/>
</dbReference>
<evidence type="ECO:0000313" key="2">
    <source>
        <dbReference type="EMBL" id="OWK08887.1"/>
    </source>
</evidence>